<sequence length="499" mass="57815">MIRDSKATQETGMLLSFLPTGEYYFTKGLKAFGRRDFIRAKKYLQRAMQLEPGEPMIVCQFAIVLTEMGEFEQSNHLLHQILEELDEEMVECHYFLANNYAHLGLFKDAYHHANLYKHLEPDGEFNSDTDELIELLTFEADLLDEDLYEQDDLMVKQEHARELLESGYFPKAIKVLEEVVDDYPEYWSAYNNLALANFYLGEADKAYSILNDVLSKNPGNLHAICNQAVFAYYQNNEQELQSLISILAKINPMIDEHQYKLGATFALIGEFELGHLWLRKLYKRGFDGEGAFYYWLSYTAFHSGHPAFAKSIWKIVLELSPDKDGHEPWNDEPPVLGGYEDHTASIFQKLDSDYIEERLFAIFLIEVSSTKEQLLASLQSKPAMKLTQLELDYLSFVKKARPIHQRILDAHQIGLQLYEYHRPIGALKAGIYLLWFSIFQESMAMNPSFQNHQAWAAAIEYTWFKLRGEKVSQTDMAKKYQLSVSTVKKYVKIVNNCLQ</sequence>
<dbReference type="EMBL" id="CAKJTG010000010">
    <property type="protein sequence ID" value="CAG9608418.1"/>
    <property type="molecule type" value="Genomic_DNA"/>
</dbReference>
<dbReference type="Gene3D" id="1.25.40.10">
    <property type="entry name" value="Tetratricopeptide repeat domain"/>
    <property type="match status" value="2"/>
</dbReference>
<protein>
    <recommendedName>
        <fullName evidence="6">Tetratricopeptide repeat protein</fullName>
    </recommendedName>
</protein>
<feature type="repeat" description="TPR" evidence="3">
    <location>
        <begin position="21"/>
        <end position="54"/>
    </location>
</feature>
<organism evidence="4 5">
    <name type="scientific">Pseudoneobacillus rhizosphaerae</name>
    <dbReference type="NCBI Taxonomy" id="2880968"/>
    <lineage>
        <taxon>Bacteria</taxon>
        <taxon>Bacillati</taxon>
        <taxon>Bacillota</taxon>
        <taxon>Bacilli</taxon>
        <taxon>Bacillales</taxon>
        <taxon>Bacillaceae</taxon>
        <taxon>Pseudoneobacillus</taxon>
    </lineage>
</organism>
<dbReference type="PANTHER" id="PTHR45586">
    <property type="entry name" value="TPR REPEAT-CONTAINING PROTEIN PA4667"/>
    <property type="match status" value="1"/>
</dbReference>
<dbReference type="SMART" id="SM00028">
    <property type="entry name" value="TPR"/>
    <property type="match status" value="3"/>
</dbReference>
<keyword evidence="5" id="KW-1185">Reference proteome</keyword>
<accession>A0A9C7LB13</accession>
<dbReference type="PANTHER" id="PTHR45586:SF1">
    <property type="entry name" value="LIPOPOLYSACCHARIDE ASSEMBLY PROTEIN B"/>
    <property type="match status" value="1"/>
</dbReference>
<evidence type="ECO:0000313" key="4">
    <source>
        <dbReference type="EMBL" id="CAG9608418.1"/>
    </source>
</evidence>
<dbReference type="Pfam" id="PF13432">
    <property type="entry name" value="TPR_16"/>
    <property type="match status" value="1"/>
</dbReference>
<dbReference type="PROSITE" id="PS50005">
    <property type="entry name" value="TPR"/>
    <property type="match status" value="1"/>
</dbReference>
<dbReference type="AlphaFoldDB" id="A0A9C7LB13"/>
<gene>
    <name evidence="4" type="ORF">NEOCIP111885_02112</name>
</gene>
<dbReference type="Proteomes" id="UP000789845">
    <property type="component" value="Unassembled WGS sequence"/>
</dbReference>
<evidence type="ECO:0000313" key="5">
    <source>
        <dbReference type="Proteomes" id="UP000789845"/>
    </source>
</evidence>
<evidence type="ECO:0000256" key="3">
    <source>
        <dbReference type="PROSITE-ProRule" id="PRU00339"/>
    </source>
</evidence>
<dbReference type="InterPro" id="IPR011990">
    <property type="entry name" value="TPR-like_helical_dom_sf"/>
</dbReference>
<reference evidence="4" key="1">
    <citation type="submission" date="2021-10" db="EMBL/GenBank/DDBJ databases">
        <authorList>
            <person name="Criscuolo A."/>
        </authorList>
    </citation>
    <scope>NUCLEOTIDE SEQUENCE</scope>
    <source>
        <strain evidence="4">CIP111885</strain>
    </source>
</reference>
<comment type="caution">
    <text evidence="4">The sequence shown here is derived from an EMBL/GenBank/DDBJ whole genome shotgun (WGS) entry which is preliminary data.</text>
</comment>
<dbReference type="SUPFAM" id="SSF48452">
    <property type="entry name" value="TPR-like"/>
    <property type="match status" value="2"/>
</dbReference>
<keyword evidence="1" id="KW-0677">Repeat</keyword>
<proteinExistence type="predicted"/>
<dbReference type="RefSeq" id="WP_230496662.1">
    <property type="nucleotide sequence ID" value="NZ_CAKJTG010000010.1"/>
</dbReference>
<dbReference type="InterPro" id="IPR051012">
    <property type="entry name" value="CellSynth/LPSAsmb/PSIAsmb"/>
</dbReference>
<name>A0A9C7LB13_9BACI</name>
<evidence type="ECO:0000256" key="2">
    <source>
        <dbReference type="ARBA" id="ARBA00022803"/>
    </source>
</evidence>
<dbReference type="InterPro" id="IPR019734">
    <property type="entry name" value="TPR_rpt"/>
</dbReference>
<evidence type="ECO:0000256" key="1">
    <source>
        <dbReference type="ARBA" id="ARBA00022737"/>
    </source>
</evidence>
<evidence type="ECO:0008006" key="6">
    <source>
        <dbReference type="Google" id="ProtNLM"/>
    </source>
</evidence>
<keyword evidence="2 3" id="KW-0802">TPR repeat</keyword>